<accession>A0AAV3NH52</accession>
<evidence type="ECO:0000313" key="1">
    <source>
        <dbReference type="EMBL" id="GAA0138682.1"/>
    </source>
</evidence>
<organism evidence="1 2">
    <name type="scientific">Lithospermum erythrorhizon</name>
    <name type="common">Purple gromwell</name>
    <name type="synonym">Lithospermum officinale var. erythrorhizon</name>
    <dbReference type="NCBI Taxonomy" id="34254"/>
    <lineage>
        <taxon>Eukaryota</taxon>
        <taxon>Viridiplantae</taxon>
        <taxon>Streptophyta</taxon>
        <taxon>Embryophyta</taxon>
        <taxon>Tracheophyta</taxon>
        <taxon>Spermatophyta</taxon>
        <taxon>Magnoliopsida</taxon>
        <taxon>eudicotyledons</taxon>
        <taxon>Gunneridae</taxon>
        <taxon>Pentapetalae</taxon>
        <taxon>asterids</taxon>
        <taxon>lamiids</taxon>
        <taxon>Boraginales</taxon>
        <taxon>Boraginaceae</taxon>
        <taxon>Boraginoideae</taxon>
        <taxon>Lithospermeae</taxon>
        <taxon>Lithospermum</taxon>
    </lineage>
</organism>
<proteinExistence type="predicted"/>
<gene>
    <name evidence="1" type="ORF">LIER_00380</name>
</gene>
<comment type="caution">
    <text evidence="1">The sequence shown here is derived from an EMBL/GenBank/DDBJ whole genome shotgun (WGS) entry which is preliminary data.</text>
</comment>
<keyword evidence="2" id="KW-1185">Reference proteome</keyword>
<name>A0AAV3NH52_LITER</name>
<dbReference type="Proteomes" id="UP001454036">
    <property type="component" value="Unassembled WGS sequence"/>
</dbReference>
<evidence type="ECO:0000313" key="2">
    <source>
        <dbReference type="Proteomes" id="UP001454036"/>
    </source>
</evidence>
<protein>
    <submittedName>
        <fullName evidence="1">Uncharacterized protein</fullName>
    </submittedName>
</protein>
<dbReference type="AlphaFoldDB" id="A0AAV3NH52"/>
<sequence length="73" mass="7854">MVKGMLSEEMEVKAAASEVMGHQGLQNYTEKYTKVDDEKRVKGEAANAAPSIVTIQPLVAIMKGVAENVTTES</sequence>
<dbReference type="EMBL" id="BAABME010000030">
    <property type="protein sequence ID" value="GAA0138682.1"/>
    <property type="molecule type" value="Genomic_DNA"/>
</dbReference>
<reference evidence="1 2" key="1">
    <citation type="submission" date="2024-01" db="EMBL/GenBank/DDBJ databases">
        <title>The complete chloroplast genome sequence of Lithospermum erythrorhizon: insights into the phylogenetic relationship among Boraginaceae species and the maternal lineages of purple gromwells.</title>
        <authorList>
            <person name="Okada T."/>
            <person name="Watanabe K."/>
        </authorList>
    </citation>
    <scope>NUCLEOTIDE SEQUENCE [LARGE SCALE GENOMIC DNA]</scope>
</reference>